<proteinExistence type="inferred from homology"/>
<evidence type="ECO:0000256" key="4">
    <source>
        <dbReference type="HAMAP-Rule" id="MF_01914"/>
    </source>
</evidence>
<feature type="signal peptide" evidence="4">
    <location>
        <begin position="1"/>
        <end position="27"/>
    </location>
</feature>
<evidence type="ECO:0000256" key="3">
    <source>
        <dbReference type="ARBA" id="ARBA00022764"/>
    </source>
</evidence>
<comment type="similarity">
    <text evidence="4">Belongs to the LptA family.</text>
</comment>
<accession>A0A1M5RCY9</accession>
<evidence type="ECO:0000256" key="2">
    <source>
        <dbReference type="ARBA" id="ARBA00022729"/>
    </source>
</evidence>
<keyword evidence="1 4" id="KW-0813">Transport</keyword>
<evidence type="ECO:0000256" key="1">
    <source>
        <dbReference type="ARBA" id="ARBA00022448"/>
    </source>
</evidence>
<dbReference type="InterPro" id="IPR052037">
    <property type="entry name" value="LPS_export_LptA"/>
</dbReference>
<comment type="subunit">
    <text evidence="4">Component of the lipopolysaccharide transport and assembly complex.</text>
</comment>
<evidence type="ECO:0000313" key="8">
    <source>
        <dbReference type="Proteomes" id="UP000184226"/>
    </source>
</evidence>
<dbReference type="InterPro" id="IPR014340">
    <property type="entry name" value="LptA"/>
</dbReference>
<comment type="subcellular location">
    <subcellularLocation>
        <location evidence="4">Periplasm</location>
    </subcellularLocation>
</comment>
<feature type="compositionally biased region" description="Low complexity" evidence="5">
    <location>
        <begin position="36"/>
        <end position="58"/>
    </location>
</feature>
<dbReference type="PANTHER" id="PTHR36504">
    <property type="entry name" value="LIPOPOLYSACCHARIDE EXPORT SYSTEM PROTEIN LPTA"/>
    <property type="match status" value="1"/>
</dbReference>
<dbReference type="GO" id="GO:0043165">
    <property type="term" value="P:Gram-negative-bacterium-type cell outer membrane assembly"/>
    <property type="evidence" value="ECO:0007669"/>
    <property type="project" value="UniProtKB-UniRule"/>
</dbReference>
<dbReference type="OrthoDB" id="5294855at2"/>
<dbReference type="GO" id="GO:0015920">
    <property type="term" value="P:lipopolysaccharide transport"/>
    <property type="evidence" value="ECO:0007669"/>
    <property type="project" value="UniProtKB-UniRule"/>
</dbReference>
<dbReference type="GO" id="GO:0001530">
    <property type="term" value="F:lipopolysaccharide binding"/>
    <property type="evidence" value="ECO:0007669"/>
    <property type="project" value="InterPro"/>
</dbReference>
<dbReference type="EMBL" id="FQXE01000002">
    <property type="protein sequence ID" value="SHH23653.1"/>
    <property type="molecule type" value="Genomic_DNA"/>
</dbReference>
<sequence precursor="true">MNLKRPLSFTAWLITSVLLCAAGAVHAQAPSQQQPSAASGAAAAQGGAKAPGGAAAPAEEPDTLVLSDTLNYDDIKKESVFTGNVIMTRGLMTLHSDKLAMREDAEGFQYGTATVAPGKLVVIREENPEKFEVLEAQGVRAEYDGKAETMEMIGRAVITRYICGKPFDNVKGQRVIYHQKNGTYEAYGGPDSAAAGGRVRSLARPQAKADAAIAECQRKSAPRK</sequence>
<keyword evidence="2 4" id="KW-0732">Signal</keyword>
<dbReference type="Gene3D" id="2.60.450.10">
    <property type="entry name" value="Lipopolysaccharide (LPS) transport protein A like domain"/>
    <property type="match status" value="1"/>
</dbReference>
<dbReference type="RefSeq" id="WP_073102123.1">
    <property type="nucleotide sequence ID" value="NZ_FQXE01000002.1"/>
</dbReference>
<organism evidence="7 8">
    <name type="scientific">Pollutimonas bauzanensis</name>
    <dbReference type="NCBI Taxonomy" id="658167"/>
    <lineage>
        <taxon>Bacteria</taxon>
        <taxon>Pseudomonadati</taxon>
        <taxon>Pseudomonadota</taxon>
        <taxon>Betaproteobacteria</taxon>
        <taxon>Burkholderiales</taxon>
        <taxon>Alcaligenaceae</taxon>
        <taxon>Pollutimonas</taxon>
    </lineage>
</organism>
<gene>
    <name evidence="4" type="primary">lptA</name>
    <name evidence="7" type="ORF">SAMN04488135_102527</name>
</gene>
<keyword evidence="8" id="KW-1185">Reference proteome</keyword>
<dbReference type="AlphaFoldDB" id="A0A1M5RCY9"/>
<dbReference type="GO" id="GO:0030288">
    <property type="term" value="C:outer membrane-bounded periplasmic space"/>
    <property type="evidence" value="ECO:0007669"/>
    <property type="project" value="TreeGrafter"/>
</dbReference>
<dbReference type="InterPro" id="IPR005653">
    <property type="entry name" value="OstA-like_N"/>
</dbReference>
<dbReference type="NCBIfam" id="TIGR03002">
    <property type="entry name" value="outer_YhbN_LptA"/>
    <property type="match status" value="1"/>
</dbReference>
<evidence type="ECO:0000256" key="5">
    <source>
        <dbReference type="SAM" id="MobiDB-lite"/>
    </source>
</evidence>
<dbReference type="STRING" id="658167.SAMN04488135_102527"/>
<dbReference type="PANTHER" id="PTHR36504:SF1">
    <property type="entry name" value="LIPOPOLYSACCHARIDE EXPORT SYSTEM PROTEIN LPTA"/>
    <property type="match status" value="1"/>
</dbReference>
<reference evidence="7 8" key="1">
    <citation type="submission" date="2016-11" db="EMBL/GenBank/DDBJ databases">
        <authorList>
            <person name="Jaros S."/>
            <person name="Januszkiewicz K."/>
            <person name="Wedrychowicz H."/>
        </authorList>
    </citation>
    <scope>NUCLEOTIDE SEQUENCE [LARGE SCALE GENOMIC DNA]</scope>
    <source>
        <strain evidence="7 8">CGMCC 1.10190</strain>
    </source>
</reference>
<protein>
    <recommendedName>
        <fullName evidence="4">Lipopolysaccharide export system protein LptA</fullName>
    </recommendedName>
</protein>
<feature type="region of interest" description="Disordered" evidence="5">
    <location>
        <begin position="36"/>
        <end position="60"/>
    </location>
</feature>
<evidence type="ECO:0000313" key="7">
    <source>
        <dbReference type="EMBL" id="SHH23653.1"/>
    </source>
</evidence>
<keyword evidence="3 4" id="KW-0574">Periplasm</keyword>
<name>A0A1M5RCY9_9BURK</name>
<evidence type="ECO:0000259" key="6">
    <source>
        <dbReference type="Pfam" id="PF03968"/>
    </source>
</evidence>
<dbReference type="Pfam" id="PF03968">
    <property type="entry name" value="LptD_N"/>
    <property type="match status" value="1"/>
</dbReference>
<feature type="domain" description="Organic solvent tolerance-like N-terminal" evidence="6">
    <location>
        <begin position="65"/>
        <end position="182"/>
    </location>
</feature>
<dbReference type="GO" id="GO:0009279">
    <property type="term" value="C:cell outer membrane"/>
    <property type="evidence" value="ECO:0007669"/>
    <property type="project" value="TreeGrafter"/>
</dbReference>
<dbReference type="GO" id="GO:0017089">
    <property type="term" value="F:glycolipid transfer activity"/>
    <property type="evidence" value="ECO:0007669"/>
    <property type="project" value="TreeGrafter"/>
</dbReference>
<dbReference type="Proteomes" id="UP000184226">
    <property type="component" value="Unassembled WGS sequence"/>
</dbReference>
<dbReference type="HAMAP" id="MF_01914">
    <property type="entry name" value="LPS_assembly_LptA"/>
    <property type="match status" value="1"/>
</dbReference>
<feature type="chain" id="PRO_5013415229" description="Lipopolysaccharide export system protein LptA" evidence="4">
    <location>
        <begin position="28"/>
        <end position="224"/>
    </location>
</feature>
<comment type="function">
    <text evidence="4">Involved in the assembly of lipopolysaccharide (LPS). Required for the translocation of LPS from the inner membrane to the outer membrane.</text>
</comment>